<name>A0A1B0ZHU8_9MICO</name>
<gene>
    <name evidence="2" type="ORF">DAD186_09760</name>
    <name evidence="3" type="ORF">FOB48_06825</name>
</gene>
<dbReference type="GO" id="GO:0004029">
    <property type="term" value="F:aldehyde dehydrogenase (NAD+) activity"/>
    <property type="evidence" value="ECO:0007669"/>
    <property type="project" value="TreeGrafter"/>
</dbReference>
<dbReference type="InterPro" id="IPR001509">
    <property type="entry name" value="Epimerase_deHydtase"/>
</dbReference>
<feature type="domain" description="NAD-dependent epimerase/dehydratase" evidence="1">
    <location>
        <begin position="3"/>
        <end position="224"/>
    </location>
</feature>
<evidence type="ECO:0000259" key="1">
    <source>
        <dbReference type="Pfam" id="PF01370"/>
    </source>
</evidence>
<dbReference type="Pfam" id="PF01370">
    <property type="entry name" value="Epimerase"/>
    <property type="match status" value="1"/>
</dbReference>
<protein>
    <submittedName>
        <fullName evidence="3">NAD-dependent epimerase/dehydratase family protein</fullName>
    </submittedName>
</protein>
<dbReference type="EMBL" id="CP044108">
    <property type="protein sequence ID" value="QEU12041.1"/>
    <property type="molecule type" value="Genomic_DNA"/>
</dbReference>
<dbReference type="GO" id="GO:0005737">
    <property type="term" value="C:cytoplasm"/>
    <property type="evidence" value="ECO:0007669"/>
    <property type="project" value="TreeGrafter"/>
</dbReference>
<dbReference type="InterPro" id="IPR036291">
    <property type="entry name" value="NAD(P)-bd_dom_sf"/>
</dbReference>
<dbReference type="InterPro" id="IPR051783">
    <property type="entry name" value="NAD(P)-dependent_oxidoreduct"/>
</dbReference>
<evidence type="ECO:0000313" key="4">
    <source>
        <dbReference type="Proteomes" id="UP000092596"/>
    </source>
</evidence>
<organism evidence="2 4">
    <name type="scientific">Dermabacter vaginalis</name>
    <dbReference type="NCBI Taxonomy" id="1630135"/>
    <lineage>
        <taxon>Bacteria</taxon>
        <taxon>Bacillati</taxon>
        <taxon>Actinomycetota</taxon>
        <taxon>Actinomycetes</taxon>
        <taxon>Micrococcales</taxon>
        <taxon>Dermabacteraceae</taxon>
        <taxon>Dermabacter</taxon>
    </lineage>
</organism>
<dbReference type="PANTHER" id="PTHR48079:SF6">
    <property type="entry name" value="NAD(P)-BINDING DOMAIN-CONTAINING PROTEIN-RELATED"/>
    <property type="match status" value="1"/>
</dbReference>
<reference evidence="2 4" key="1">
    <citation type="submission" date="2015-06" db="EMBL/GenBank/DDBJ databases">
        <title>Investigation of pathophysiology for high-risk pregnancy and development of treatment modality based on it.</title>
        <authorList>
            <person name="Kim B.-C."/>
            <person name="Lim S."/>
        </authorList>
    </citation>
    <scope>NUCLEOTIDE SEQUENCE [LARGE SCALE GENOMIC DNA]</scope>
    <source>
        <strain evidence="2 4">AD1-86</strain>
    </source>
</reference>
<dbReference type="SUPFAM" id="SSF51735">
    <property type="entry name" value="NAD(P)-binding Rossmann-fold domains"/>
    <property type="match status" value="1"/>
</dbReference>
<proteinExistence type="predicted"/>
<dbReference type="STRING" id="1630135.DAD186_09760"/>
<sequence>MKVLVTGASGMLGGEVAKRLRDAGHEVSAFQRRPAGIDGVKDVCGSLTEAADVRRAVDGHDAVVHLAAKVSISGPEEEYRAVNIDGTRNVVNALRAQGGGKLVNTSSPSVAHFGEAIVGLDATAPEPTRARGPYARTKAAAELVAMEADGSDGILVTTLRPHIVWGPGDTQLVERIVERGRKGTMPLLDRGMALIDTTYIDNAAEAFVAALNRIEHVHGESFVITNGEPRTVRDFVVGLCDAAGVSRPRITVPGPAARIAGRVIEKVWELRPGYDEPPMTEFLAEQLSTAHWFDQRRTCERLQWKPRVSMDEGFANLKVYYDKQRD</sequence>
<evidence type="ECO:0000313" key="2">
    <source>
        <dbReference type="EMBL" id="ANP27526.1"/>
    </source>
</evidence>
<keyword evidence="5" id="KW-1185">Reference proteome</keyword>
<accession>A0A1B0ZHU8</accession>
<dbReference type="Gene3D" id="3.40.50.720">
    <property type="entry name" value="NAD(P)-binding Rossmann-like Domain"/>
    <property type="match status" value="1"/>
</dbReference>
<dbReference type="KEGG" id="dva:DAD186_09760"/>
<evidence type="ECO:0000313" key="3">
    <source>
        <dbReference type="EMBL" id="QEU12041.1"/>
    </source>
</evidence>
<dbReference type="EMBL" id="CP012117">
    <property type="protein sequence ID" value="ANP27526.1"/>
    <property type="molecule type" value="Genomic_DNA"/>
</dbReference>
<reference evidence="3 5" key="2">
    <citation type="submission" date="2019-09" db="EMBL/GenBank/DDBJ databases">
        <title>FDA dAtabase for Regulatory Grade micrObial Sequences (FDA-ARGOS): Supporting development and validation of Infectious Disease Dx tests.</title>
        <authorList>
            <person name="Sciortino C."/>
            <person name="Tallon L."/>
            <person name="Sadzewicz L."/>
            <person name="Vavikolanu K."/>
            <person name="Mehta A."/>
            <person name="Aluvathingal J."/>
            <person name="Nadendla S."/>
            <person name="Nandy P."/>
            <person name="Geyer C."/>
            <person name="Yan Y."/>
            <person name="Sichtig H."/>
        </authorList>
    </citation>
    <scope>NUCLEOTIDE SEQUENCE [LARGE SCALE GENOMIC DNA]</scope>
    <source>
        <strain evidence="3 5">FDAARGOS_640</strain>
    </source>
</reference>
<dbReference type="PANTHER" id="PTHR48079">
    <property type="entry name" value="PROTEIN YEEZ"/>
    <property type="match status" value="1"/>
</dbReference>
<dbReference type="Proteomes" id="UP000092596">
    <property type="component" value="Chromosome"/>
</dbReference>
<dbReference type="AlphaFoldDB" id="A0A1B0ZHU8"/>
<dbReference type="RefSeq" id="WP_065247717.1">
    <property type="nucleotide sequence ID" value="NZ_CP012117.1"/>
</dbReference>
<evidence type="ECO:0000313" key="5">
    <source>
        <dbReference type="Proteomes" id="UP000323865"/>
    </source>
</evidence>
<dbReference type="PATRIC" id="fig|1630135.4.peg.976"/>
<dbReference type="Proteomes" id="UP000323865">
    <property type="component" value="Chromosome"/>
</dbReference>